<keyword evidence="4" id="KW-1185">Reference proteome</keyword>
<dbReference type="RefSeq" id="WP_275823549.1">
    <property type="nucleotide sequence ID" value="NZ_JARHUD010000007.1"/>
</dbReference>
<dbReference type="SMART" id="SM00849">
    <property type="entry name" value="Lactamase_B"/>
    <property type="match status" value="1"/>
</dbReference>
<evidence type="ECO:0000259" key="2">
    <source>
        <dbReference type="PROSITE" id="PS50206"/>
    </source>
</evidence>
<dbReference type="CDD" id="cd00158">
    <property type="entry name" value="RHOD"/>
    <property type="match status" value="2"/>
</dbReference>
<dbReference type="PROSITE" id="PS50206">
    <property type="entry name" value="RHODANESE_3"/>
    <property type="match status" value="2"/>
</dbReference>
<dbReference type="SUPFAM" id="SSF52821">
    <property type="entry name" value="Rhodanese/Cell cycle control phosphatase"/>
    <property type="match status" value="2"/>
</dbReference>
<keyword evidence="1" id="KW-0479">Metal-binding</keyword>
<dbReference type="SUPFAM" id="SSF56281">
    <property type="entry name" value="Metallo-hydrolase/oxidoreductase"/>
    <property type="match status" value="1"/>
</dbReference>
<dbReference type="Pfam" id="PF00581">
    <property type="entry name" value="Rhodanese"/>
    <property type="match status" value="2"/>
</dbReference>
<dbReference type="InterPro" id="IPR036873">
    <property type="entry name" value="Rhodanese-like_dom_sf"/>
</dbReference>
<dbReference type="InterPro" id="IPR036866">
    <property type="entry name" value="RibonucZ/Hydroxyglut_hydro"/>
</dbReference>
<gene>
    <name evidence="3" type="ORF">P2G67_12465</name>
</gene>
<accession>A0ABT5YPY4</accession>
<dbReference type="PANTHER" id="PTHR43084">
    <property type="entry name" value="PERSULFIDE DIOXYGENASE ETHE1"/>
    <property type="match status" value="1"/>
</dbReference>
<sequence>MFFQPIKTPGIAHVAYILAEDGMAALVDPGRDVERYLKVLHDNGLRLRWVLETHRQEDFEMGGAALRTLTGCEILACDHDIMAHADRRLRDRETMPLTGGMTLQALHTPGHTPESMCFAISLDAAPDRPWGVFTGDSLFIGDTGRTDLPDANKTAENAGLLYDQVHAKILSLGDQAFVLPAHGAGSACGGNVADRDHSTIGIERVSNAVATKSREDFIRHKTGEGLARPPYFRLMEEVNLQAGRPFDDLPLAWLQPEAFAELCGEALVIDTREVEAFAGGHIGGAYSVWLSGVARYGGWIAEESASILLVADSPAAAREARLSLARIGFDNVAGALAGGFEAWRDAGLPIETSGTTAPRTLADRLDEVTILDVREAGEFEEGHIPGAENAFVGHLEEQLTELERSRDAPLVVTCSVGHRGSLAASILERNGYANVSNLLGGMTAWTALNMPVEGT</sequence>
<dbReference type="InterPro" id="IPR044528">
    <property type="entry name" value="POD-like_MBL-fold"/>
</dbReference>
<dbReference type="CDD" id="cd07724">
    <property type="entry name" value="POD-like_MBL-fold"/>
    <property type="match status" value="1"/>
</dbReference>
<dbReference type="PANTHER" id="PTHR43084:SF1">
    <property type="entry name" value="PERSULFIDE DIOXYGENASE ETHE1, MITOCHONDRIAL"/>
    <property type="match status" value="1"/>
</dbReference>
<dbReference type="Pfam" id="PF00753">
    <property type="entry name" value="Lactamase_B"/>
    <property type="match status" value="1"/>
</dbReference>
<comment type="caution">
    <text evidence="3">The sequence shown here is derived from an EMBL/GenBank/DDBJ whole genome shotgun (WGS) entry which is preliminary data.</text>
</comment>
<dbReference type="Proteomes" id="UP001215503">
    <property type="component" value="Unassembled WGS sequence"/>
</dbReference>
<evidence type="ECO:0000256" key="1">
    <source>
        <dbReference type="ARBA" id="ARBA00022723"/>
    </source>
</evidence>
<evidence type="ECO:0000313" key="3">
    <source>
        <dbReference type="EMBL" id="MDF2096790.1"/>
    </source>
</evidence>
<dbReference type="InterPro" id="IPR001763">
    <property type="entry name" value="Rhodanese-like_dom"/>
</dbReference>
<protein>
    <submittedName>
        <fullName evidence="3">Rhodanese-like domain-containing protein</fullName>
    </submittedName>
</protein>
<evidence type="ECO:0000313" key="4">
    <source>
        <dbReference type="Proteomes" id="UP001215503"/>
    </source>
</evidence>
<dbReference type="InterPro" id="IPR051682">
    <property type="entry name" value="Mito_Persulfide_Diox"/>
</dbReference>
<organism evidence="3 4">
    <name type="scientific">Aquibaculum arenosum</name>
    <dbReference type="NCBI Taxonomy" id="3032591"/>
    <lineage>
        <taxon>Bacteria</taxon>
        <taxon>Pseudomonadati</taxon>
        <taxon>Pseudomonadota</taxon>
        <taxon>Alphaproteobacteria</taxon>
        <taxon>Rhodospirillales</taxon>
        <taxon>Rhodovibrionaceae</taxon>
        <taxon>Aquibaculum</taxon>
    </lineage>
</organism>
<feature type="domain" description="Rhodanese" evidence="2">
    <location>
        <begin position="262"/>
        <end position="352"/>
    </location>
</feature>
<proteinExistence type="predicted"/>
<reference evidence="3 4" key="1">
    <citation type="submission" date="2023-03" db="EMBL/GenBank/DDBJ databases">
        <title>Fodinicurvata sp. CAU 1616 isolated from sea sendiment.</title>
        <authorList>
            <person name="Kim W."/>
        </authorList>
    </citation>
    <scope>NUCLEOTIDE SEQUENCE [LARGE SCALE GENOMIC DNA]</scope>
    <source>
        <strain evidence="3 4">CAU 1616</strain>
    </source>
</reference>
<dbReference type="Gene3D" id="3.60.15.10">
    <property type="entry name" value="Ribonuclease Z/Hydroxyacylglutathione hydrolase-like"/>
    <property type="match status" value="1"/>
</dbReference>
<feature type="domain" description="Rhodanese" evidence="2">
    <location>
        <begin position="364"/>
        <end position="454"/>
    </location>
</feature>
<dbReference type="EMBL" id="JARHUD010000007">
    <property type="protein sequence ID" value="MDF2096790.1"/>
    <property type="molecule type" value="Genomic_DNA"/>
</dbReference>
<dbReference type="Gene3D" id="3.40.250.10">
    <property type="entry name" value="Rhodanese-like domain"/>
    <property type="match status" value="2"/>
</dbReference>
<dbReference type="SMART" id="SM00450">
    <property type="entry name" value="RHOD"/>
    <property type="match status" value="2"/>
</dbReference>
<dbReference type="InterPro" id="IPR001279">
    <property type="entry name" value="Metallo-B-lactamas"/>
</dbReference>
<name>A0ABT5YPY4_9PROT</name>